<accession>A0A8S5PPY8</accession>
<evidence type="ECO:0000313" key="2">
    <source>
        <dbReference type="EMBL" id="DAE08563.1"/>
    </source>
</evidence>
<protein>
    <submittedName>
        <fullName evidence="2">Uncharacterized protein</fullName>
    </submittedName>
</protein>
<evidence type="ECO:0000256" key="1">
    <source>
        <dbReference type="SAM" id="MobiDB-lite"/>
    </source>
</evidence>
<organism evidence="2">
    <name type="scientific">Myoviridae sp. ctwwN25</name>
    <dbReference type="NCBI Taxonomy" id="2825209"/>
    <lineage>
        <taxon>Viruses</taxon>
        <taxon>Duplodnaviria</taxon>
        <taxon>Heunggongvirae</taxon>
        <taxon>Uroviricota</taxon>
        <taxon>Caudoviricetes</taxon>
    </lineage>
</organism>
<feature type="region of interest" description="Disordered" evidence="1">
    <location>
        <begin position="1"/>
        <end position="53"/>
    </location>
</feature>
<feature type="compositionally biased region" description="Basic and acidic residues" evidence="1">
    <location>
        <begin position="30"/>
        <end position="49"/>
    </location>
</feature>
<proteinExistence type="predicted"/>
<reference evidence="2" key="1">
    <citation type="journal article" date="2021" name="Proc. Natl. Acad. Sci. U.S.A.">
        <title>A Catalog of Tens of Thousands of Viruses from Human Metagenomes Reveals Hidden Associations with Chronic Diseases.</title>
        <authorList>
            <person name="Tisza M.J."/>
            <person name="Buck C.B."/>
        </authorList>
    </citation>
    <scope>NUCLEOTIDE SEQUENCE</scope>
    <source>
        <strain evidence="2">CtwwN25</strain>
    </source>
</reference>
<feature type="compositionally biased region" description="Basic and acidic residues" evidence="1">
    <location>
        <begin position="1"/>
        <end position="20"/>
    </location>
</feature>
<sequence length="110" mass="13328">MGYWRDNDRRGGYRDNRGYDRNNGYNNRGGYDRYDDRGYDNRGFNDRPQYDNQQPVQTFKYNVGDRLKLVAMPDTQVSVLRCGREQYECRCYPTLQTEWFYEHELAPLDE</sequence>
<dbReference type="EMBL" id="BK015472">
    <property type="protein sequence ID" value="DAE08563.1"/>
    <property type="molecule type" value="Genomic_DNA"/>
</dbReference>
<name>A0A8S5PPY8_9CAUD</name>